<feature type="domain" description="Histidine kinase" evidence="12">
    <location>
        <begin position="267"/>
        <end position="474"/>
    </location>
</feature>
<evidence type="ECO:0000313" key="14">
    <source>
        <dbReference type="EMBL" id="CCG00463.1"/>
    </source>
</evidence>
<organism evidence="14">
    <name type="scientific">uncultured Flavobacteriia bacterium</name>
    <dbReference type="NCBI Taxonomy" id="212695"/>
    <lineage>
        <taxon>Bacteria</taxon>
        <taxon>Pseudomonadati</taxon>
        <taxon>Bacteroidota</taxon>
        <taxon>Flavobacteriia</taxon>
        <taxon>environmental samples</taxon>
    </lineage>
</organism>
<evidence type="ECO:0000256" key="6">
    <source>
        <dbReference type="ARBA" id="ARBA00022692"/>
    </source>
</evidence>
<evidence type="ECO:0000256" key="4">
    <source>
        <dbReference type="ARBA" id="ARBA00022553"/>
    </source>
</evidence>
<comment type="subcellular location">
    <subcellularLocation>
        <location evidence="2">Membrane</location>
    </subcellularLocation>
</comment>
<dbReference type="EMBL" id="FO117608">
    <property type="protein sequence ID" value="CCG00463.1"/>
    <property type="molecule type" value="Genomic_DNA"/>
</dbReference>
<comment type="catalytic activity">
    <reaction evidence="1">
        <text>ATP + protein L-histidine = ADP + protein N-phospho-L-histidine.</text>
        <dbReference type="EC" id="2.7.13.3"/>
    </reaction>
</comment>
<evidence type="ECO:0000256" key="5">
    <source>
        <dbReference type="ARBA" id="ARBA00022679"/>
    </source>
</evidence>
<evidence type="ECO:0000256" key="2">
    <source>
        <dbReference type="ARBA" id="ARBA00004370"/>
    </source>
</evidence>
<evidence type="ECO:0000256" key="7">
    <source>
        <dbReference type="ARBA" id="ARBA00022777"/>
    </source>
</evidence>
<dbReference type="PROSITE" id="PS50109">
    <property type="entry name" value="HIS_KIN"/>
    <property type="match status" value="1"/>
</dbReference>
<feature type="transmembrane region" description="Helical" evidence="11">
    <location>
        <begin position="180"/>
        <end position="200"/>
    </location>
</feature>
<dbReference type="InterPro" id="IPR004358">
    <property type="entry name" value="Sig_transdc_His_kin-like_C"/>
</dbReference>
<dbReference type="Gene3D" id="6.10.340.10">
    <property type="match status" value="1"/>
</dbReference>
<evidence type="ECO:0000259" key="12">
    <source>
        <dbReference type="PROSITE" id="PS50109"/>
    </source>
</evidence>
<reference evidence="14" key="2">
    <citation type="submission" date="2012-02" db="EMBL/GenBank/DDBJ databases">
        <authorList>
            <person name="Genoscope - CEA"/>
        </authorList>
    </citation>
    <scope>NUCLEOTIDE SEQUENCE</scope>
</reference>
<dbReference type="Gene3D" id="1.10.287.130">
    <property type="match status" value="1"/>
</dbReference>
<accession>H6RHF2</accession>
<dbReference type="InterPro" id="IPR003660">
    <property type="entry name" value="HAMP_dom"/>
</dbReference>
<dbReference type="InterPro" id="IPR036890">
    <property type="entry name" value="HATPase_C_sf"/>
</dbReference>
<dbReference type="GO" id="GO:0000155">
    <property type="term" value="F:phosphorelay sensor kinase activity"/>
    <property type="evidence" value="ECO:0007669"/>
    <property type="project" value="InterPro"/>
</dbReference>
<keyword evidence="9" id="KW-0902">Two-component regulatory system</keyword>
<reference evidence="14" key="1">
    <citation type="journal article" date="2012" name="Environ. Microbiol.">
        <title>Genomic content of uncultured Bacteroidetes from contrasting oceanic provinces in the North Atlantic Ocean.</title>
        <authorList>
            <person name="Gomez-Pereira P.R."/>
            <person name="Schuler M."/>
            <person name="Fuchs B.M."/>
            <person name="Bennke C."/>
            <person name="Teeling H."/>
            <person name="Waldmann J."/>
            <person name="Richter M."/>
            <person name="Barbe V."/>
            <person name="Bataille E."/>
            <person name="Glockner F.O."/>
            <person name="Amann R."/>
        </authorList>
    </citation>
    <scope>NUCLEOTIDE SEQUENCE</scope>
</reference>
<dbReference type="GO" id="GO:0005886">
    <property type="term" value="C:plasma membrane"/>
    <property type="evidence" value="ECO:0007669"/>
    <property type="project" value="TreeGrafter"/>
</dbReference>
<dbReference type="InterPro" id="IPR003661">
    <property type="entry name" value="HisK_dim/P_dom"/>
</dbReference>
<dbReference type="PANTHER" id="PTHR45436">
    <property type="entry name" value="SENSOR HISTIDINE KINASE YKOH"/>
    <property type="match status" value="1"/>
</dbReference>
<dbReference type="AlphaFoldDB" id="H6RHF2"/>
<keyword evidence="5" id="KW-0808">Transferase</keyword>
<sequence length="478" mass="52460">MGLRFRIFLGMMAVVLCALMATGYVAYRYGVDAEATYNAQRLLRKEAALQRSLSYMLERMGGTVGQDSLAVVFTDRICELADVHSLTFSLYDKQGRLVTTSAGPGSPESTVALSLNQDVLLSATLGEGRTEIPNVRGGTEVVWPLRTGSGEVLALGHVHYDPRLAEEADWKAFLLRLAPVYALLFLLVGLLGFSLSNSIVGPLRRLSSDMQSNPLQRGQSKTLTYRWRDEIGSLVTSYNDLLAQLEESMNVRASLEREGAWREMAQQVAHEIKNPLTPLKLGAQHLDRAWRDGAPDFEARLQRYTQTTTQQIDALSNIAEGFAMLATDGKSEMSRMGLNRLLQDVVYLHESSGVELELPAEEVVVFADRTRLMRAFNNLVQNALESGPGRDVEVKVRLMCEKGQATIEVRDNGDGIAEARLERIFEPKFTTKTHGLGLGLAMVRAIVKGAGGRLDVSSELGKGSAFVVVLPQVGQTKG</sequence>
<evidence type="ECO:0000256" key="8">
    <source>
        <dbReference type="ARBA" id="ARBA00022989"/>
    </source>
</evidence>
<dbReference type="CDD" id="cd00075">
    <property type="entry name" value="HATPase"/>
    <property type="match status" value="1"/>
</dbReference>
<keyword evidence="10 11" id="KW-0472">Membrane</keyword>
<dbReference type="InterPro" id="IPR005467">
    <property type="entry name" value="His_kinase_dom"/>
</dbReference>
<dbReference type="PROSITE" id="PS50885">
    <property type="entry name" value="HAMP"/>
    <property type="match status" value="1"/>
</dbReference>
<dbReference type="InterPro" id="IPR050428">
    <property type="entry name" value="TCS_sensor_his_kinase"/>
</dbReference>
<dbReference type="CDD" id="cd00082">
    <property type="entry name" value="HisKA"/>
    <property type="match status" value="1"/>
</dbReference>
<keyword evidence="4" id="KW-0597">Phosphoprotein</keyword>
<dbReference type="SUPFAM" id="SSF55874">
    <property type="entry name" value="ATPase domain of HSP90 chaperone/DNA topoisomerase II/histidine kinase"/>
    <property type="match status" value="1"/>
</dbReference>
<dbReference type="Pfam" id="PF00512">
    <property type="entry name" value="HisKA"/>
    <property type="match status" value="1"/>
</dbReference>
<dbReference type="EC" id="2.7.13.3" evidence="3"/>
<dbReference type="PRINTS" id="PR00344">
    <property type="entry name" value="BCTRLSENSOR"/>
</dbReference>
<gene>
    <name evidence="14" type="ORF">VIS_S18DCB90027</name>
</gene>
<keyword evidence="6 11" id="KW-0812">Transmembrane</keyword>
<evidence type="ECO:0000256" key="3">
    <source>
        <dbReference type="ARBA" id="ARBA00012438"/>
    </source>
</evidence>
<keyword evidence="7 14" id="KW-0418">Kinase</keyword>
<dbReference type="InterPro" id="IPR003594">
    <property type="entry name" value="HATPase_dom"/>
</dbReference>
<feature type="transmembrane region" description="Helical" evidence="11">
    <location>
        <begin position="7"/>
        <end position="27"/>
    </location>
</feature>
<name>H6RHF2_9BACT</name>
<evidence type="ECO:0000256" key="9">
    <source>
        <dbReference type="ARBA" id="ARBA00023012"/>
    </source>
</evidence>
<dbReference type="Gene3D" id="3.30.565.10">
    <property type="entry name" value="Histidine kinase-like ATPase, C-terminal domain"/>
    <property type="match status" value="1"/>
</dbReference>
<dbReference type="PANTHER" id="PTHR45436:SF5">
    <property type="entry name" value="SENSOR HISTIDINE KINASE TRCS"/>
    <property type="match status" value="1"/>
</dbReference>
<dbReference type="InterPro" id="IPR036097">
    <property type="entry name" value="HisK_dim/P_sf"/>
</dbReference>
<dbReference type="Pfam" id="PF02518">
    <property type="entry name" value="HATPase_c"/>
    <property type="match status" value="1"/>
</dbReference>
<dbReference type="SMART" id="SM00387">
    <property type="entry name" value="HATPase_c"/>
    <property type="match status" value="1"/>
</dbReference>
<evidence type="ECO:0000256" key="11">
    <source>
        <dbReference type="SAM" id="Phobius"/>
    </source>
</evidence>
<evidence type="ECO:0000256" key="10">
    <source>
        <dbReference type="ARBA" id="ARBA00023136"/>
    </source>
</evidence>
<evidence type="ECO:0000259" key="13">
    <source>
        <dbReference type="PROSITE" id="PS50885"/>
    </source>
</evidence>
<evidence type="ECO:0000256" key="1">
    <source>
        <dbReference type="ARBA" id="ARBA00000085"/>
    </source>
</evidence>
<dbReference type="SUPFAM" id="SSF47384">
    <property type="entry name" value="Homodimeric domain of signal transducing histidine kinase"/>
    <property type="match status" value="1"/>
</dbReference>
<protein>
    <recommendedName>
        <fullName evidence="3">histidine kinase</fullName>
        <ecNumber evidence="3">2.7.13.3</ecNumber>
    </recommendedName>
</protein>
<keyword evidence="8 11" id="KW-1133">Transmembrane helix</keyword>
<proteinExistence type="predicted"/>
<feature type="domain" description="HAMP" evidence="13">
    <location>
        <begin position="197"/>
        <end position="250"/>
    </location>
</feature>